<organism evidence="2 3">
    <name type="scientific">Schistosoma mattheei</name>
    <dbReference type="NCBI Taxonomy" id="31246"/>
    <lineage>
        <taxon>Eukaryota</taxon>
        <taxon>Metazoa</taxon>
        <taxon>Spiralia</taxon>
        <taxon>Lophotrochozoa</taxon>
        <taxon>Platyhelminthes</taxon>
        <taxon>Trematoda</taxon>
        <taxon>Digenea</taxon>
        <taxon>Strigeidida</taxon>
        <taxon>Schistosomatoidea</taxon>
        <taxon>Schistosomatidae</taxon>
        <taxon>Schistosoma</taxon>
    </lineage>
</organism>
<name>A0A3P8G186_9TREM</name>
<keyword evidence="1" id="KW-0175">Coiled coil</keyword>
<evidence type="ECO:0000256" key="1">
    <source>
        <dbReference type="SAM" id="Coils"/>
    </source>
</evidence>
<evidence type="ECO:0000313" key="2">
    <source>
        <dbReference type="EMBL" id="VDP24806.1"/>
    </source>
</evidence>
<evidence type="ECO:0000313" key="3">
    <source>
        <dbReference type="Proteomes" id="UP000269396"/>
    </source>
</evidence>
<accession>A0A3P8G186</accession>
<dbReference type="GO" id="GO:0000235">
    <property type="term" value="C:astral microtubule"/>
    <property type="evidence" value="ECO:0007669"/>
    <property type="project" value="TreeGrafter"/>
</dbReference>
<dbReference type="AlphaFoldDB" id="A0A3P8G186"/>
<dbReference type="PANTHER" id="PTHR14739">
    <property type="entry name" value="MICROTUBULE-ASSOCIATED PROTEIN 9"/>
    <property type="match status" value="1"/>
</dbReference>
<dbReference type="GO" id="GO:0008017">
    <property type="term" value="F:microtubule binding"/>
    <property type="evidence" value="ECO:0007669"/>
    <property type="project" value="TreeGrafter"/>
</dbReference>
<dbReference type="Proteomes" id="UP000269396">
    <property type="component" value="Unassembled WGS sequence"/>
</dbReference>
<dbReference type="GO" id="GO:1902412">
    <property type="term" value="P:regulation of mitotic cytokinesis"/>
    <property type="evidence" value="ECO:0007669"/>
    <property type="project" value="TreeGrafter"/>
</dbReference>
<sequence length="302" mass="35478">MTDQNDQSHINTLVITSKEQQNIINNNNNNTQTTDIIIKSTCQSNDSLKSSPRLSSVRRSTSLYHLTNQKVSNKSTHHKYQKNNNNEYPLNAVVLRDLAYQSWRNRLVKSARIEPWKQSKHQLLIDAIKKRKAEESAQKKKLEEEQERKLNSQKAFNAWKAHKDESIIKQHRENLSKQKREQQSKETEQNEKQYLNQQAFEDWKAKKDAALKQSLQSKRKHQSEKEKQLEEANRIKMEQAAEAYHQWELKKVLFSRIITSVDVLCRLLIESLTNKSSKLQNLVPTPSSILVINFVKRFPEHL</sequence>
<dbReference type="PANTHER" id="PTHR14739:SF9">
    <property type="entry name" value="MICROTUBULE-ASSOCIATED PROTEIN 9"/>
    <property type="match status" value="1"/>
</dbReference>
<reference evidence="2 3" key="1">
    <citation type="submission" date="2018-11" db="EMBL/GenBank/DDBJ databases">
        <authorList>
            <consortium name="Pathogen Informatics"/>
        </authorList>
    </citation>
    <scope>NUCLEOTIDE SEQUENCE [LARGE SCALE GENOMIC DNA]</scope>
    <source>
        <strain>Denwood</strain>
        <strain evidence="3">Zambia</strain>
    </source>
</reference>
<dbReference type="GO" id="GO:0090307">
    <property type="term" value="P:mitotic spindle assembly"/>
    <property type="evidence" value="ECO:0007669"/>
    <property type="project" value="TreeGrafter"/>
</dbReference>
<proteinExistence type="predicted"/>
<dbReference type="GO" id="GO:0000281">
    <property type="term" value="P:mitotic cytokinesis"/>
    <property type="evidence" value="ECO:0007669"/>
    <property type="project" value="InterPro"/>
</dbReference>
<keyword evidence="3" id="KW-1185">Reference proteome</keyword>
<feature type="coiled-coil region" evidence="1">
    <location>
        <begin position="125"/>
        <end position="238"/>
    </location>
</feature>
<dbReference type="InterPro" id="IPR026106">
    <property type="entry name" value="MAP9"/>
</dbReference>
<gene>
    <name evidence="2" type="ORF">SMTD_LOCUS4728</name>
</gene>
<dbReference type="EMBL" id="UZAL01026705">
    <property type="protein sequence ID" value="VDP24806.1"/>
    <property type="molecule type" value="Genomic_DNA"/>
</dbReference>
<protein>
    <submittedName>
        <fullName evidence="2">Uncharacterized protein</fullName>
    </submittedName>
</protein>